<accession>A0A1Y5SNB4</accession>
<name>A0A1Y5SNB4_9RHOB</name>
<organism evidence="2 3">
    <name type="scientific">Pseudooctadecabacter jejudonensis</name>
    <dbReference type="NCBI Taxonomy" id="1391910"/>
    <lineage>
        <taxon>Bacteria</taxon>
        <taxon>Pseudomonadati</taxon>
        <taxon>Pseudomonadota</taxon>
        <taxon>Alphaproteobacteria</taxon>
        <taxon>Rhodobacterales</taxon>
        <taxon>Paracoccaceae</taxon>
        <taxon>Pseudooctadecabacter</taxon>
    </lineage>
</organism>
<evidence type="ECO:0000259" key="1">
    <source>
        <dbReference type="PROSITE" id="PS50943"/>
    </source>
</evidence>
<dbReference type="Proteomes" id="UP000193623">
    <property type="component" value="Unassembled WGS sequence"/>
</dbReference>
<dbReference type="Gene3D" id="1.10.260.40">
    <property type="entry name" value="lambda repressor-like DNA-binding domains"/>
    <property type="match status" value="1"/>
</dbReference>
<evidence type="ECO:0000313" key="2">
    <source>
        <dbReference type="EMBL" id="SLN41571.1"/>
    </source>
</evidence>
<dbReference type="InterPro" id="IPR027417">
    <property type="entry name" value="P-loop_NTPase"/>
</dbReference>
<dbReference type="CDD" id="cd00093">
    <property type="entry name" value="HTH_XRE"/>
    <property type="match status" value="1"/>
</dbReference>
<sequence>MTAIDGRSDVKKFGELVRERRIAKGWSLEALAAEAFSNSTRKGYVSQIENGKIPKITQNTVRNVALALEINPDDIPRALRWPEVKRSPSTGGNSIPFAAVSRLFGRDKEIADLENAWNDDELAIVALDAIGGAGKTALVKAFEQKLLDKGPASGLDSIFFWSFFSQGADERRQANGNEFLEEALVFFGYEHLVAEKSFPVEATTSEEDICRRQKEIIRGKKNEDGTVVYPGLSDWKKGVELAKLVSQRRVLLVLDGLEPLQYPSGTEHAAEGALRDLGLKALLQSLAHGASGLTIITTRLRVSDLIQAEETTKMYRSALRPIPLMDAISFLRHSREIEDGVAFGVEPNYPPEEYDLPIRSSFPKSEVAKLPPDYTPKATEQLPAMPWREAMNIVQVACALKGHALALNHVAGYLCEFHGGVADRFSQVPQVINLGGDRDRDPFRVMQAIEVALARRINEVENPRKDQERLAVLFFLGLFDRPMRWTDVEALRAGPPLPGVLGIATAMSNQSLAEALQSLRRQGLVFAADPRVPLQRSDIDCHPLVREYFALRLADVDEATFKSAHRKLYDHYRYSAAGPNGVTLPLEFRNPLVYGVLLACSRFPLQQGTLKEMMSAGKVPLYASGAITRTMQRASSDEIVAASELIDGPQWDRALRALLPKDEIGMRDLFLAIRHGCLAGRQSEALNEVFDPRVRQGRNYASEVLGLHGQELATLSAFFEGGFDEPSRNLSPYDRGFLTNAVALRMKKLGRLEDSEVPQRKAMVLFQELGEWGEATINATNLADVLLLLGNLEGENGAEMAAADAVANSEKCQIDTIVESSRVMVLSKRTSAQESVCAAALAMGNLRAAEKAFYSALSNAEEIRPTTAPWVFWSSWSKDSAVTDLLFAKARYREIAALTELRQLLVSSSPQGLEENADIVLLRAKSALFSGKTLDQAPLDLAEEALELFRVANAEHKLPRGLLTVASAGALAGELERAYHALDELAAMALRGPMPIYACAAELLRSRIALSAGDRHEAKKQRKAAHDLMVAHSLHGVNPELTVLDAELALGTSSFSGAMQAAHECIAGGWWAHIPRIEALGEDCSDLRDAEEKFNVTRNAHMRWYCVKTEEYDPTSDPVALYLAEEYLKVDGFREDMDARIDRENFPDGLASLTHEHQIKGAAEFTSMLGESHRINRKIDADLADPSFVEKLTDVLNEQKGLIFDDLSEKDRREWAYELRKAIKKAEDEASNQKGMMRSHDLMEISDAKLDEVLDDPLDIQKIEEILGSSLTEKFVDLPREAQRKWLSVALVIPQHYVQK</sequence>
<dbReference type="InterPro" id="IPR010982">
    <property type="entry name" value="Lambda_DNA-bd_dom_sf"/>
</dbReference>
<dbReference type="InterPro" id="IPR001387">
    <property type="entry name" value="Cro/C1-type_HTH"/>
</dbReference>
<dbReference type="GO" id="GO:0003677">
    <property type="term" value="F:DNA binding"/>
    <property type="evidence" value="ECO:0007669"/>
    <property type="project" value="InterPro"/>
</dbReference>
<dbReference type="SUPFAM" id="SSF52540">
    <property type="entry name" value="P-loop containing nucleoside triphosphate hydrolases"/>
    <property type="match status" value="1"/>
</dbReference>
<proteinExistence type="predicted"/>
<evidence type="ECO:0000313" key="3">
    <source>
        <dbReference type="Proteomes" id="UP000193623"/>
    </source>
</evidence>
<dbReference type="SUPFAM" id="SSF47413">
    <property type="entry name" value="lambda repressor-like DNA-binding domains"/>
    <property type="match status" value="1"/>
</dbReference>
<dbReference type="EMBL" id="FWFT01000003">
    <property type="protein sequence ID" value="SLN41571.1"/>
    <property type="molecule type" value="Genomic_DNA"/>
</dbReference>
<feature type="domain" description="HTH cro/C1-type" evidence="1">
    <location>
        <begin position="17"/>
        <end position="75"/>
    </location>
</feature>
<dbReference type="PROSITE" id="PS50943">
    <property type="entry name" value="HTH_CROC1"/>
    <property type="match status" value="1"/>
</dbReference>
<keyword evidence="3" id="KW-1185">Reference proteome</keyword>
<dbReference type="Gene3D" id="3.40.50.300">
    <property type="entry name" value="P-loop containing nucleotide triphosphate hydrolases"/>
    <property type="match status" value="1"/>
</dbReference>
<gene>
    <name evidence="2" type="ORF">PSJ8397_02087</name>
</gene>
<protein>
    <submittedName>
        <fullName evidence="2">Helix-turn-helix domain protein</fullName>
    </submittedName>
</protein>
<dbReference type="SMART" id="SM00530">
    <property type="entry name" value="HTH_XRE"/>
    <property type="match status" value="1"/>
</dbReference>
<reference evidence="2 3" key="1">
    <citation type="submission" date="2017-03" db="EMBL/GenBank/DDBJ databases">
        <authorList>
            <person name="Afonso C.L."/>
            <person name="Miller P.J."/>
            <person name="Scott M.A."/>
            <person name="Spackman E."/>
            <person name="Goraichik I."/>
            <person name="Dimitrov K.M."/>
            <person name="Suarez D.L."/>
            <person name="Swayne D.E."/>
        </authorList>
    </citation>
    <scope>NUCLEOTIDE SEQUENCE [LARGE SCALE GENOMIC DNA]</scope>
    <source>
        <strain evidence="2 3">CECT 8397</strain>
    </source>
</reference>